<keyword evidence="4" id="KW-0540">Nuclease</keyword>
<dbReference type="InterPro" id="IPR036691">
    <property type="entry name" value="Endo/exonu/phosph_ase_sf"/>
</dbReference>
<evidence type="ECO:0000256" key="7">
    <source>
        <dbReference type="ARBA" id="ARBA00022801"/>
    </source>
</evidence>
<keyword evidence="6" id="KW-0227">DNA damage</keyword>
<dbReference type="Gene3D" id="1.10.8.10">
    <property type="entry name" value="DNA helicase RuvA subunit, C-terminal domain"/>
    <property type="match status" value="1"/>
</dbReference>
<dbReference type="GO" id="GO:0070260">
    <property type="term" value="F:5'-tyrosyl-DNA phosphodiesterase activity"/>
    <property type="evidence" value="ECO:0007669"/>
    <property type="project" value="TreeGrafter"/>
</dbReference>
<dbReference type="CDD" id="cd09080">
    <property type="entry name" value="TDP2"/>
    <property type="match status" value="1"/>
</dbReference>
<evidence type="ECO:0000256" key="3">
    <source>
        <dbReference type="ARBA" id="ARBA00004322"/>
    </source>
</evidence>
<dbReference type="GO" id="GO:0046872">
    <property type="term" value="F:metal ion binding"/>
    <property type="evidence" value="ECO:0007669"/>
    <property type="project" value="UniProtKB-KW"/>
</dbReference>
<feature type="domain" description="Endonuclease/exonuclease/phosphatase" evidence="12">
    <location>
        <begin position="157"/>
        <end position="386"/>
    </location>
</feature>
<dbReference type="OMA" id="HRFDRIF"/>
<dbReference type="WBParaSite" id="HCON_00032410-00001">
    <property type="protein sequence ID" value="HCON_00032410-00001"/>
    <property type="gene ID" value="HCON_00032410"/>
</dbReference>
<evidence type="ECO:0000256" key="5">
    <source>
        <dbReference type="ARBA" id="ARBA00022723"/>
    </source>
</evidence>
<keyword evidence="8" id="KW-0460">Magnesium</keyword>
<dbReference type="SUPFAM" id="SSF46934">
    <property type="entry name" value="UBA-like"/>
    <property type="match status" value="1"/>
</dbReference>
<dbReference type="CDD" id="cd14273">
    <property type="entry name" value="UBA_TAP-C_like"/>
    <property type="match status" value="1"/>
</dbReference>
<dbReference type="OrthoDB" id="9975959at2759"/>
<keyword evidence="5" id="KW-0479">Metal-binding</keyword>
<evidence type="ECO:0000256" key="6">
    <source>
        <dbReference type="ARBA" id="ARBA00022763"/>
    </source>
</evidence>
<keyword evidence="9" id="KW-0234">DNA repair</keyword>
<comment type="cofactor">
    <cofactor evidence="1">
        <name>Mn(2+)</name>
        <dbReference type="ChEBI" id="CHEBI:29035"/>
    </cofactor>
</comment>
<keyword evidence="10" id="KW-0539">Nucleus</keyword>
<reference evidence="14" key="1">
    <citation type="submission" date="2020-12" db="UniProtKB">
        <authorList>
            <consortium name="WormBaseParasite"/>
        </authorList>
    </citation>
    <scope>IDENTIFICATION</scope>
    <source>
        <strain evidence="14">MHco3</strain>
    </source>
</reference>
<organism evidence="13 14">
    <name type="scientific">Haemonchus contortus</name>
    <name type="common">Barber pole worm</name>
    <dbReference type="NCBI Taxonomy" id="6289"/>
    <lineage>
        <taxon>Eukaryota</taxon>
        <taxon>Metazoa</taxon>
        <taxon>Ecdysozoa</taxon>
        <taxon>Nematoda</taxon>
        <taxon>Chromadorea</taxon>
        <taxon>Rhabditida</taxon>
        <taxon>Rhabditina</taxon>
        <taxon>Rhabditomorpha</taxon>
        <taxon>Strongyloidea</taxon>
        <taxon>Trichostrongylidae</taxon>
        <taxon>Haemonchus</taxon>
    </lineage>
</organism>
<dbReference type="Gene3D" id="3.60.10.10">
    <property type="entry name" value="Endonuclease/exonuclease/phosphatase"/>
    <property type="match status" value="1"/>
</dbReference>
<dbReference type="GO" id="GO:0006302">
    <property type="term" value="P:double-strand break repair"/>
    <property type="evidence" value="ECO:0007669"/>
    <property type="project" value="TreeGrafter"/>
</dbReference>
<evidence type="ECO:0000256" key="4">
    <source>
        <dbReference type="ARBA" id="ARBA00022722"/>
    </source>
</evidence>
<feature type="region of interest" description="Disordered" evidence="11">
    <location>
        <begin position="1"/>
        <end position="59"/>
    </location>
</feature>
<dbReference type="GO" id="GO:0003697">
    <property type="term" value="F:single-stranded DNA binding"/>
    <property type="evidence" value="ECO:0007669"/>
    <property type="project" value="TreeGrafter"/>
</dbReference>
<accession>A0A7I4Y1F0</accession>
<evidence type="ECO:0000313" key="13">
    <source>
        <dbReference type="Proteomes" id="UP000025227"/>
    </source>
</evidence>
<dbReference type="InterPro" id="IPR005135">
    <property type="entry name" value="Endo/exonuclease/phosphatase"/>
</dbReference>
<comment type="subcellular location">
    <subcellularLocation>
        <location evidence="3">Nucleus</location>
        <location evidence="3">PML body</location>
    </subcellularLocation>
</comment>
<evidence type="ECO:0000256" key="2">
    <source>
        <dbReference type="ARBA" id="ARBA00001946"/>
    </source>
</evidence>
<proteinExistence type="predicted"/>
<dbReference type="Proteomes" id="UP000025227">
    <property type="component" value="Unplaced"/>
</dbReference>
<evidence type="ECO:0000256" key="8">
    <source>
        <dbReference type="ARBA" id="ARBA00022842"/>
    </source>
</evidence>
<sequence>MEMSELHEDSGELAVDEQRRANVDSTEKQPQDDTEEVGNGEDTGGPTAKRQRTVSPLRTDKTSNEVCCVYDSKERQTDDKLDSRKEQLLSDFMAISNTEKDVALSVLESSEWNVNKALDLFFGNESEDGVEVVEHTETQSSVESAPVDLSGLEISLVSWNIDGLDGNSLATRMKAVYKILNNLNPDFVFLQEVVSRELPTIDRLSKMYNIFYSNKDYLYYTAILVSKVFEVERHEVIHYQNSGMGRTLQILEGKIGTQRVFLLNTHLESMREHSKARREQFKICMSKIQELISQHPNCLLFFGGDLNIRDDEVTNVPRGVADAWLAAGAKKDTEFTWDTRKNDNKHNFGARNRFDRIFWYGPLSKVKFTLAGQQRIRSCLCFPSDHWAVHCEFS</sequence>
<dbReference type="PANTHER" id="PTHR15822">
    <property type="entry name" value="TRAF AND TNF RECEPTOR-ASSOCIATED PROTEIN"/>
    <property type="match status" value="1"/>
</dbReference>
<keyword evidence="13" id="KW-1185">Reference proteome</keyword>
<protein>
    <submittedName>
        <fullName evidence="14">Endo/exonuclease/phosphatase domain-containing protein</fullName>
    </submittedName>
</protein>
<evidence type="ECO:0000256" key="9">
    <source>
        <dbReference type="ARBA" id="ARBA00023204"/>
    </source>
</evidence>
<comment type="cofactor">
    <cofactor evidence="2">
        <name>Mg(2+)</name>
        <dbReference type="ChEBI" id="CHEBI:18420"/>
    </cofactor>
</comment>
<dbReference type="Pfam" id="PF03372">
    <property type="entry name" value="Exo_endo_phos"/>
    <property type="match status" value="1"/>
</dbReference>
<name>A0A7I4Y1F0_HAECO</name>
<dbReference type="PANTHER" id="PTHR15822:SF4">
    <property type="entry name" value="TYROSYL-DNA PHOSPHODIESTERASE 2"/>
    <property type="match status" value="1"/>
</dbReference>
<dbReference type="GO" id="GO:0005737">
    <property type="term" value="C:cytoplasm"/>
    <property type="evidence" value="ECO:0007669"/>
    <property type="project" value="TreeGrafter"/>
</dbReference>
<evidence type="ECO:0000256" key="11">
    <source>
        <dbReference type="SAM" id="MobiDB-lite"/>
    </source>
</evidence>
<dbReference type="GO" id="GO:0016605">
    <property type="term" value="C:PML body"/>
    <property type="evidence" value="ECO:0007669"/>
    <property type="project" value="UniProtKB-SubCell"/>
</dbReference>
<feature type="compositionally biased region" description="Basic and acidic residues" evidence="11">
    <location>
        <begin position="1"/>
        <end position="31"/>
    </location>
</feature>
<evidence type="ECO:0000313" key="14">
    <source>
        <dbReference type="WBParaSite" id="HCON_00032410-00001"/>
    </source>
</evidence>
<dbReference type="AlphaFoldDB" id="A0A7I4Y1F0"/>
<dbReference type="InterPro" id="IPR009060">
    <property type="entry name" value="UBA-like_sf"/>
</dbReference>
<evidence type="ECO:0000259" key="12">
    <source>
        <dbReference type="Pfam" id="PF03372"/>
    </source>
</evidence>
<evidence type="ECO:0000256" key="10">
    <source>
        <dbReference type="ARBA" id="ARBA00023242"/>
    </source>
</evidence>
<dbReference type="SUPFAM" id="SSF56219">
    <property type="entry name" value="DNase I-like"/>
    <property type="match status" value="1"/>
</dbReference>
<keyword evidence="7" id="KW-0378">Hydrolase</keyword>
<dbReference type="GO" id="GO:0004518">
    <property type="term" value="F:nuclease activity"/>
    <property type="evidence" value="ECO:0007669"/>
    <property type="project" value="UniProtKB-KW"/>
</dbReference>
<dbReference type="InterPro" id="IPR051547">
    <property type="entry name" value="TDP2-like"/>
</dbReference>
<dbReference type="Pfam" id="PF14555">
    <property type="entry name" value="UBA_4"/>
    <property type="match status" value="1"/>
</dbReference>
<evidence type="ECO:0000256" key="1">
    <source>
        <dbReference type="ARBA" id="ARBA00001936"/>
    </source>
</evidence>